<dbReference type="SUPFAM" id="SSF53474">
    <property type="entry name" value="alpha/beta-Hydrolases"/>
    <property type="match status" value="1"/>
</dbReference>
<accession>A0ABQ5V509</accession>
<gene>
    <name evidence="3" type="ORF">GCM10007853_04320</name>
</gene>
<feature type="domain" description="T6SS Phospholipase effector Tle1-like catalytic" evidence="2">
    <location>
        <begin position="3"/>
        <end position="289"/>
    </location>
</feature>
<dbReference type="PANTHER" id="PTHR33840:SF1">
    <property type="entry name" value="TLE1 PHOSPHOLIPASE DOMAIN-CONTAINING PROTEIN"/>
    <property type="match status" value="1"/>
</dbReference>
<sequence length="400" mass="45618">MTKNIVICLDGTGNEIEENISNVLKIYRVVERSDDQPVYYAQGVGTLAEVRLWARAQQWFFDSFLGKTFGYGMDAKVQDAYRFLIRHFDDGDRVFIFGYSRGAYTARVLAGMLHSVGILKPDQENLSGAAYAAYLSEPRGQTTTQVTDEDKDDVSEKESRASTFRRITQPRNCPVHFLGLFDTVGSIFVPNFGKKPHWFFTSDPYPHTFFNPSVRQVVHAVSIDERRQMFPASLWPQGQVFRPNRFSTSEPAPQLLDEMWFAGGHGDIGGGNPRPDSGLSQIPLIWMLEHAETASLDIFNRMKDYVTGVKPYTRKTEHLYPSADPTAKLHKSLKWLWWLSEFIPTTGPKVKATPKSKWWPHFPVGRRRKIPANANIHSSVTKRLESIQDYRPPNLSDRPD</sequence>
<reference evidence="3" key="2">
    <citation type="submission" date="2023-01" db="EMBL/GenBank/DDBJ databases">
        <title>Draft genome sequence of Algimonas ampicilliniresistens strain NBRC 108219.</title>
        <authorList>
            <person name="Sun Q."/>
            <person name="Mori K."/>
        </authorList>
    </citation>
    <scope>NUCLEOTIDE SEQUENCE</scope>
    <source>
        <strain evidence="3">NBRC 108219</strain>
    </source>
</reference>
<dbReference type="InterPro" id="IPR018712">
    <property type="entry name" value="Tle1-like_cat"/>
</dbReference>
<dbReference type="RefSeq" id="WP_284387042.1">
    <property type="nucleotide sequence ID" value="NZ_BSNK01000001.1"/>
</dbReference>
<dbReference type="InterPro" id="IPR029058">
    <property type="entry name" value="AB_hydrolase_fold"/>
</dbReference>
<comment type="caution">
    <text evidence="3">The sequence shown here is derived from an EMBL/GenBank/DDBJ whole genome shotgun (WGS) entry which is preliminary data.</text>
</comment>
<feature type="region of interest" description="Disordered" evidence="1">
    <location>
        <begin position="140"/>
        <end position="161"/>
    </location>
</feature>
<protein>
    <recommendedName>
        <fullName evidence="2">T6SS Phospholipase effector Tle1-like catalytic domain-containing protein</fullName>
    </recommendedName>
</protein>
<evidence type="ECO:0000256" key="1">
    <source>
        <dbReference type="SAM" id="MobiDB-lite"/>
    </source>
</evidence>
<reference evidence="3" key="1">
    <citation type="journal article" date="2014" name="Int. J. Syst. Evol. Microbiol.">
        <title>Complete genome of a new Firmicutes species belonging to the dominant human colonic microbiota ('Ruminococcus bicirculans') reveals two chromosomes and a selective capacity to utilize plant glucans.</title>
        <authorList>
            <consortium name="NISC Comparative Sequencing Program"/>
            <person name="Wegmann U."/>
            <person name="Louis P."/>
            <person name="Goesmann A."/>
            <person name="Henrissat B."/>
            <person name="Duncan S.H."/>
            <person name="Flint H.J."/>
        </authorList>
    </citation>
    <scope>NUCLEOTIDE SEQUENCE</scope>
    <source>
        <strain evidence="3">NBRC 108219</strain>
    </source>
</reference>
<evidence type="ECO:0000259" key="2">
    <source>
        <dbReference type="Pfam" id="PF09994"/>
    </source>
</evidence>
<name>A0ABQ5V509_9PROT</name>
<dbReference type="Proteomes" id="UP001161391">
    <property type="component" value="Unassembled WGS sequence"/>
</dbReference>
<proteinExistence type="predicted"/>
<dbReference type="PANTHER" id="PTHR33840">
    <property type="match status" value="1"/>
</dbReference>
<evidence type="ECO:0000313" key="3">
    <source>
        <dbReference type="EMBL" id="GLQ22558.1"/>
    </source>
</evidence>
<dbReference type="EMBL" id="BSNK01000001">
    <property type="protein sequence ID" value="GLQ22558.1"/>
    <property type="molecule type" value="Genomic_DNA"/>
</dbReference>
<evidence type="ECO:0000313" key="4">
    <source>
        <dbReference type="Proteomes" id="UP001161391"/>
    </source>
</evidence>
<organism evidence="3 4">
    <name type="scientific">Algimonas ampicilliniresistens</name>
    <dbReference type="NCBI Taxonomy" id="1298735"/>
    <lineage>
        <taxon>Bacteria</taxon>
        <taxon>Pseudomonadati</taxon>
        <taxon>Pseudomonadota</taxon>
        <taxon>Alphaproteobacteria</taxon>
        <taxon>Maricaulales</taxon>
        <taxon>Robiginitomaculaceae</taxon>
        <taxon>Algimonas</taxon>
    </lineage>
</organism>
<keyword evidence="4" id="KW-1185">Reference proteome</keyword>
<dbReference type="Pfam" id="PF09994">
    <property type="entry name" value="T6SS_Tle1-like_cat"/>
    <property type="match status" value="1"/>
</dbReference>